<evidence type="ECO:0008006" key="3">
    <source>
        <dbReference type="Google" id="ProtNLM"/>
    </source>
</evidence>
<protein>
    <recommendedName>
        <fullName evidence="3">GpW protein</fullName>
    </recommendedName>
</protein>
<dbReference type="RefSeq" id="WP_132029920.1">
    <property type="nucleotide sequence ID" value="NZ_SMAI01000001.1"/>
</dbReference>
<comment type="caution">
    <text evidence="1">The sequence shown here is derived from an EMBL/GenBank/DDBJ whole genome shotgun (WGS) entry which is preliminary data.</text>
</comment>
<dbReference type="NCBIfam" id="NF047331">
    <property type="entry name" value="phage_HTJ"/>
    <property type="match status" value="1"/>
</dbReference>
<proteinExistence type="predicted"/>
<evidence type="ECO:0000313" key="2">
    <source>
        <dbReference type="Proteomes" id="UP000294664"/>
    </source>
</evidence>
<accession>A0A4R3M9B3</accession>
<dbReference type="Proteomes" id="UP000294664">
    <property type="component" value="Unassembled WGS sequence"/>
</dbReference>
<name>A0A4R3M9B3_9HYPH</name>
<dbReference type="AlphaFoldDB" id="A0A4R3M9B3"/>
<reference evidence="1 2" key="1">
    <citation type="submission" date="2019-03" db="EMBL/GenBank/DDBJ databases">
        <title>Genomic Encyclopedia of Type Strains, Phase IV (KMG-IV): sequencing the most valuable type-strain genomes for metagenomic binning, comparative biology and taxonomic classification.</title>
        <authorList>
            <person name="Goeker M."/>
        </authorList>
    </citation>
    <scope>NUCLEOTIDE SEQUENCE [LARGE SCALE GENOMIC DNA]</scope>
    <source>
        <strain evidence="1 2">DSM 9035</strain>
    </source>
</reference>
<sequence>MTEDATTLEAQLTELRQIRGRGILRVQYSDGRSHQYGSLDELGRAIADLERRLAATAAGRIGTVRVFSTKGV</sequence>
<evidence type="ECO:0000313" key="1">
    <source>
        <dbReference type="EMBL" id="TCT08297.1"/>
    </source>
</evidence>
<gene>
    <name evidence="1" type="ORF">EDC64_101821</name>
</gene>
<dbReference type="EMBL" id="SMAI01000001">
    <property type="protein sequence ID" value="TCT08297.1"/>
    <property type="molecule type" value="Genomic_DNA"/>
</dbReference>
<organism evidence="1 2">
    <name type="scientific">Aquabacter spiritensis</name>
    <dbReference type="NCBI Taxonomy" id="933073"/>
    <lineage>
        <taxon>Bacteria</taxon>
        <taxon>Pseudomonadati</taxon>
        <taxon>Pseudomonadota</taxon>
        <taxon>Alphaproteobacteria</taxon>
        <taxon>Hyphomicrobiales</taxon>
        <taxon>Xanthobacteraceae</taxon>
        <taxon>Aquabacter</taxon>
    </lineage>
</organism>
<keyword evidence="2" id="KW-1185">Reference proteome</keyword>